<comment type="caution">
    <text evidence="7">The sequence shown here is derived from an EMBL/GenBank/DDBJ whole genome shotgun (WGS) entry which is preliminary data.</text>
</comment>
<protein>
    <submittedName>
        <fullName evidence="7">RNA polymerase subunit sigma-70</fullName>
    </submittedName>
</protein>
<dbReference type="Proteomes" id="UP000249393">
    <property type="component" value="Unassembled WGS sequence"/>
</dbReference>
<dbReference type="Pfam" id="PF08281">
    <property type="entry name" value="Sigma70_r4_2"/>
    <property type="match status" value="1"/>
</dbReference>
<gene>
    <name evidence="7" type="ORF">DI526_11490</name>
</gene>
<dbReference type="Pfam" id="PF04542">
    <property type="entry name" value="Sigma70_r2"/>
    <property type="match status" value="1"/>
</dbReference>
<feature type="domain" description="RNA polymerase sigma factor 70 region 4 type 2" evidence="6">
    <location>
        <begin position="151"/>
        <end position="201"/>
    </location>
</feature>
<evidence type="ECO:0000259" key="6">
    <source>
        <dbReference type="Pfam" id="PF08281"/>
    </source>
</evidence>
<dbReference type="EMBL" id="QFQZ01000032">
    <property type="protein sequence ID" value="PZR34103.1"/>
    <property type="molecule type" value="Genomic_DNA"/>
</dbReference>
<dbReference type="InterPro" id="IPR013249">
    <property type="entry name" value="RNA_pol_sigma70_r4_t2"/>
</dbReference>
<dbReference type="NCBIfam" id="TIGR02937">
    <property type="entry name" value="sigma70-ECF"/>
    <property type="match status" value="1"/>
</dbReference>
<dbReference type="InterPro" id="IPR007627">
    <property type="entry name" value="RNA_pol_sigma70_r2"/>
</dbReference>
<evidence type="ECO:0000256" key="4">
    <source>
        <dbReference type="ARBA" id="ARBA00023163"/>
    </source>
</evidence>
<sequence>MIQSLHTHSVYLLPTRPLKRSIARRCTASGNAQISMTAVPSPTLRPPPQSKTAALNSEALFRDHATWLATTLRRRYGAEAADELTQETFVRLAKLPPAETLRDARAYLLHIARNLARNRHRDGRKRATEPLDEIAIAAARVEGPQMQAVLFRQIMLALPPKLRDVLVLNHVRGLTYPEIARLLGISVKAVEKRMSKALALCAAAMRD</sequence>
<dbReference type="GO" id="GO:0016987">
    <property type="term" value="F:sigma factor activity"/>
    <property type="evidence" value="ECO:0007669"/>
    <property type="project" value="UniProtKB-KW"/>
</dbReference>
<keyword evidence="2" id="KW-0805">Transcription regulation</keyword>
<dbReference type="AlphaFoldDB" id="A0A2W5V889"/>
<dbReference type="InterPro" id="IPR013324">
    <property type="entry name" value="RNA_pol_sigma_r3/r4-like"/>
</dbReference>
<keyword evidence="3" id="KW-0731">Sigma factor</keyword>
<dbReference type="PANTHER" id="PTHR43133:SF63">
    <property type="entry name" value="RNA POLYMERASE SIGMA FACTOR FECI-RELATED"/>
    <property type="match status" value="1"/>
</dbReference>
<accession>A0A2W5V889</accession>
<evidence type="ECO:0000256" key="1">
    <source>
        <dbReference type="ARBA" id="ARBA00010641"/>
    </source>
</evidence>
<dbReference type="CDD" id="cd06171">
    <property type="entry name" value="Sigma70_r4"/>
    <property type="match status" value="1"/>
</dbReference>
<proteinExistence type="inferred from homology"/>
<dbReference type="GO" id="GO:0006352">
    <property type="term" value="P:DNA-templated transcription initiation"/>
    <property type="evidence" value="ECO:0007669"/>
    <property type="project" value="InterPro"/>
</dbReference>
<feature type="domain" description="RNA polymerase sigma-70 region 2" evidence="5">
    <location>
        <begin position="60"/>
        <end position="125"/>
    </location>
</feature>
<dbReference type="RefSeq" id="WP_304277781.1">
    <property type="nucleotide sequence ID" value="NZ_QFQZ01000032.1"/>
</dbReference>
<dbReference type="GO" id="GO:0003677">
    <property type="term" value="F:DNA binding"/>
    <property type="evidence" value="ECO:0007669"/>
    <property type="project" value="InterPro"/>
</dbReference>
<organism evidence="7 8">
    <name type="scientific">Caulobacter segnis</name>
    <dbReference type="NCBI Taxonomy" id="88688"/>
    <lineage>
        <taxon>Bacteria</taxon>
        <taxon>Pseudomonadati</taxon>
        <taxon>Pseudomonadota</taxon>
        <taxon>Alphaproteobacteria</taxon>
        <taxon>Caulobacterales</taxon>
        <taxon>Caulobacteraceae</taxon>
        <taxon>Caulobacter</taxon>
    </lineage>
</organism>
<dbReference type="SUPFAM" id="SSF88946">
    <property type="entry name" value="Sigma2 domain of RNA polymerase sigma factors"/>
    <property type="match status" value="1"/>
</dbReference>
<evidence type="ECO:0000256" key="3">
    <source>
        <dbReference type="ARBA" id="ARBA00023082"/>
    </source>
</evidence>
<evidence type="ECO:0000259" key="5">
    <source>
        <dbReference type="Pfam" id="PF04542"/>
    </source>
</evidence>
<dbReference type="SUPFAM" id="SSF88659">
    <property type="entry name" value="Sigma3 and sigma4 domains of RNA polymerase sigma factors"/>
    <property type="match status" value="1"/>
</dbReference>
<dbReference type="Gene3D" id="1.10.10.10">
    <property type="entry name" value="Winged helix-like DNA-binding domain superfamily/Winged helix DNA-binding domain"/>
    <property type="match status" value="1"/>
</dbReference>
<comment type="similarity">
    <text evidence="1">Belongs to the sigma-70 factor family. ECF subfamily.</text>
</comment>
<name>A0A2W5V889_9CAUL</name>
<evidence type="ECO:0000313" key="8">
    <source>
        <dbReference type="Proteomes" id="UP000249393"/>
    </source>
</evidence>
<dbReference type="InterPro" id="IPR014284">
    <property type="entry name" value="RNA_pol_sigma-70_dom"/>
</dbReference>
<dbReference type="Gene3D" id="1.10.1740.10">
    <property type="match status" value="1"/>
</dbReference>
<dbReference type="InterPro" id="IPR039425">
    <property type="entry name" value="RNA_pol_sigma-70-like"/>
</dbReference>
<reference evidence="7 8" key="1">
    <citation type="submission" date="2017-08" db="EMBL/GenBank/DDBJ databases">
        <title>Infants hospitalized years apart are colonized by the same room-sourced microbial strains.</title>
        <authorList>
            <person name="Brooks B."/>
            <person name="Olm M.R."/>
            <person name="Firek B.A."/>
            <person name="Baker R."/>
            <person name="Thomas B.C."/>
            <person name="Morowitz M.J."/>
            <person name="Banfield J.F."/>
        </authorList>
    </citation>
    <scope>NUCLEOTIDE SEQUENCE [LARGE SCALE GENOMIC DNA]</scope>
    <source>
        <strain evidence="7">S2_003_000_R2_4</strain>
    </source>
</reference>
<dbReference type="PANTHER" id="PTHR43133">
    <property type="entry name" value="RNA POLYMERASE ECF-TYPE SIGMA FACTO"/>
    <property type="match status" value="1"/>
</dbReference>
<keyword evidence="4" id="KW-0804">Transcription</keyword>
<dbReference type="InterPro" id="IPR036388">
    <property type="entry name" value="WH-like_DNA-bd_sf"/>
</dbReference>
<evidence type="ECO:0000256" key="2">
    <source>
        <dbReference type="ARBA" id="ARBA00023015"/>
    </source>
</evidence>
<dbReference type="InterPro" id="IPR013325">
    <property type="entry name" value="RNA_pol_sigma_r2"/>
</dbReference>
<evidence type="ECO:0000313" key="7">
    <source>
        <dbReference type="EMBL" id="PZR34103.1"/>
    </source>
</evidence>